<dbReference type="AlphaFoldDB" id="A0A8X6NG64"/>
<dbReference type="SUPFAM" id="SSF56672">
    <property type="entry name" value="DNA/RNA polymerases"/>
    <property type="match status" value="1"/>
</dbReference>
<dbReference type="EMBL" id="BMAW01057861">
    <property type="protein sequence ID" value="GFT13394.1"/>
    <property type="molecule type" value="Genomic_DNA"/>
</dbReference>
<dbReference type="FunFam" id="3.10.20.370:FF:000001">
    <property type="entry name" value="Retrovirus-related Pol polyprotein from transposon 17.6-like protein"/>
    <property type="match status" value="1"/>
</dbReference>
<dbReference type="Gene3D" id="1.10.340.70">
    <property type="match status" value="1"/>
</dbReference>
<dbReference type="OrthoDB" id="6512428at2759"/>
<evidence type="ECO:0000256" key="2">
    <source>
        <dbReference type="ARBA" id="ARBA00022695"/>
    </source>
</evidence>
<dbReference type="GO" id="GO:0004519">
    <property type="term" value="F:endonuclease activity"/>
    <property type="evidence" value="ECO:0007669"/>
    <property type="project" value="UniProtKB-KW"/>
</dbReference>
<sequence>MEAFWPPALLQFSLGNVKEKWRKWRQELENYLLATEKDERADKIKIAILMNLLGSEGLEIYNTFKLESPESKSNYSETLASTCEFTEQENGLIRDRIVLEIKDSGLQERLLRENNLGLEKAIEIVRATEASREQISYMKNETATVNFVKEKENQNQLKKSSQYECKKCGRKHKPHKCPAFGKMCAKCNKKNHFAVKCFQNAKNIHEMNVPENKLDVYIDSVTVNETKCEIISFTDSIDKNIEMPDGSLILNCSTNKLKNVPLPFYVVNVKSKPILGLKGCKELKLIERIDAIECSVISKNELIKQYKDVFMGIGEFPSEPYHITLKDNFVPVIHPPRRVPQALQPKLKSTLNNLEKEGIVSKVNKPTDWVQSLVIVEKPNGNLRLCLEPIDLNRVIKREHYQIPCTDDIISRLEGKKIFSVVDLKDGFWHVPVDEVSSEICTFNTPFGRYKFNKLPFGIVSAPEVFQKRNQKLFGDEGVEIYFDDIIVAGYNEDSHDAIMSKVFERARSLNIKFNPDKLQYRVLEVKYVGQIISKSVTASLREIILENVEFNWGKEQELSFVNIKELLAKAPILKVFSARDEIVIQCDSSKDGLGSCLIQKGQPVSFVSCSLTNSEKNYAQIEKELLAIVFSFEKYHNFLYGRKVAIQSDHKPLVAIVKKPMHKISSRMQRMISKLLKYDFEINYVPGNQMFLADTLSQAFPVNETLRDDPEMLNIVHTVSKHLPMSEKRLAQFKKETELDPELKIVVKYIKEGWPISYKSVDNSVKTYYKIKNNLYIQEGLLFSNEKLTVPYSLRKYMLKLIHEAHFGIEKCKKRAREIMYWPGMNSDIETVVSECVICENFKKANSKGAIKTLTWYPIDLLKR</sequence>
<dbReference type="FunFam" id="1.10.340.70:FF:000003">
    <property type="entry name" value="Protein CBG25708"/>
    <property type="match status" value="1"/>
</dbReference>
<dbReference type="InterPro" id="IPR043128">
    <property type="entry name" value="Rev_trsase/Diguanyl_cyclase"/>
</dbReference>
<dbReference type="InterPro" id="IPR000477">
    <property type="entry name" value="RT_dom"/>
</dbReference>
<gene>
    <name evidence="7" type="primary">pol</name>
    <name evidence="7" type="ORF">NPIL_256911</name>
</gene>
<dbReference type="InterPro" id="IPR050951">
    <property type="entry name" value="Retrovirus_Pol_polyprotein"/>
</dbReference>
<dbReference type="Proteomes" id="UP000887013">
    <property type="component" value="Unassembled WGS sequence"/>
</dbReference>
<dbReference type="Pfam" id="PF17921">
    <property type="entry name" value="Integrase_H2C2"/>
    <property type="match status" value="1"/>
</dbReference>
<evidence type="ECO:0000313" key="7">
    <source>
        <dbReference type="EMBL" id="GFT13394.1"/>
    </source>
</evidence>
<dbReference type="PANTHER" id="PTHR37984">
    <property type="entry name" value="PROTEIN CBG26694"/>
    <property type="match status" value="1"/>
</dbReference>
<dbReference type="EC" id="2.7.7.49" evidence="1"/>
<dbReference type="InterPro" id="IPR043502">
    <property type="entry name" value="DNA/RNA_pol_sf"/>
</dbReference>
<proteinExistence type="predicted"/>
<accession>A0A8X6NG64</accession>
<dbReference type="Pfam" id="PF00078">
    <property type="entry name" value="RVT_1"/>
    <property type="match status" value="1"/>
</dbReference>
<dbReference type="PANTHER" id="PTHR37984:SF7">
    <property type="entry name" value="INTEGRASE CATALYTIC DOMAIN-CONTAINING PROTEIN"/>
    <property type="match status" value="1"/>
</dbReference>
<reference evidence="7" key="1">
    <citation type="submission" date="2020-08" db="EMBL/GenBank/DDBJ databases">
        <title>Multicomponent nature underlies the extraordinary mechanical properties of spider dragline silk.</title>
        <authorList>
            <person name="Kono N."/>
            <person name="Nakamura H."/>
            <person name="Mori M."/>
            <person name="Yoshida Y."/>
            <person name="Ohtoshi R."/>
            <person name="Malay A.D."/>
            <person name="Moran D.A.P."/>
            <person name="Tomita M."/>
            <person name="Numata K."/>
            <person name="Arakawa K."/>
        </authorList>
    </citation>
    <scope>NUCLEOTIDE SEQUENCE</scope>
</reference>
<keyword evidence="4" id="KW-0378">Hydrolase</keyword>
<evidence type="ECO:0000256" key="3">
    <source>
        <dbReference type="ARBA" id="ARBA00022722"/>
    </source>
</evidence>
<dbReference type="Gene3D" id="3.30.70.270">
    <property type="match status" value="1"/>
</dbReference>
<dbReference type="Pfam" id="PF17919">
    <property type="entry name" value="RT_RNaseH_2"/>
    <property type="match status" value="1"/>
</dbReference>
<evidence type="ECO:0000256" key="4">
    <source>
        <dbReference type="ARBA" id="ARBA00022759"/>
    </source>
</evidence>
<evidence type="ECO:0000256" key="5">
    <source>
        <dbReference type="ARBA" id="ARBA00022918"/>
    </source>
</evidence>
<keyword evidence="2" id="KW-0548">Nucleotidyltransferase</keyword>
<dbReference type="Gene3D" id="3.10.10.10">
    <property type="entry name" value="HIV Type 1 Reverse Transcriptase, subunit A, domain 1"/>
    <property type="match status" value="1"/>
</dbReference>
<protein>
    <recommendedName>
        <fullName evidence="1">RNA-directed DNA polymerase</fullName>
        <ecNumber evidence="1">2.7.7.49</ecNumber>
    </recommendedName>
</protein>
<evidence type="ECO:0000313" key="8">
    <source>
        <dbReference type="Proteomes" id="UP000887013"/>
    </source>
</evidence>
<evidence type="ECO:0000259" key="6">
    <source>
        <dbReference type="PROSITE" id="PS50878"/>
    </source>
</evidence>
<dbReference type="GO" id="GO:0003964">
    <property type="term" value="F:RNA-directed DNA polymerase activity"/>
    <property type="evidence" value="ECO:0007669"/>
    <property type="project" value="UniProtKB-KW"/>
</dbReference>
<name>A0A8X6NG64_NEPPI</name>
<comment type="caution">
    <text evidence="7">The sequence shown here is derived from an EMBL/GenBank/DDBJ whole genome shotgun (WGS) entry which is preliminary data.</text>
</comment>
<keyword evidence="3" id="KW-0540">Nuclease</keyword>
<organism evidence="7 8">
    <name type="scientific">Nephila pilipes</name>
    <name type="common">Giant wood spider</name>
    <name type="synonym">Nephila maculata</name>
    <dbReference type="NCBI Taxonomy" id="299642"/>
    <lineage>
        <taxon>Eukaryota</taxon>
        <taxon>Metazoa</taxon>
        <taxon>Ecdysozoa</taxon>
        <taxon>Arthropoda</taxon>
        <taxon>Chelicerata</taxon>
        <taxon>Arachnida</taxon>
        <taxon>Araneae</taxon>
        <taxon>Araneomorphae</taxon>
        <taxon>Entelegynae</taxon>
        <taxon>Araneoidea</taxon>
        <taxon>Nephilidae</taxon>
        <taxon>Nephila</taxon>
    </lineage>
</organism>
<evidence type="ECO:0000256" key="1">
    <source>
        <dbReference type="ARBA" id="ARBA00012493"/>
    </source>
</evidence>
<dbReference type="PROSITE" id="PS50878">
    <property type="entry name" value="RT_POL"/>
    <property type="match status" value="1"/>
</dbReference>
<dbReference type="CDD" id="cd01647">
    <property type="entry name" value="RT_LTR"/>
    <property type="match status" value="1"/>
</dbReference>
<keyword evidence="5" id="KW-0695">RNA-directed DNA polymerase</keyword>
<dbReference type="InterPro" id="IPR041588">
    <property type="entry name" value="Integrase_H2C2"/>
</dbReference>
<keyword evidence="4" id="KW-0255">Endonuclease</keyword>
<feature type="domain" description="Reverse transcriptase" evidence="6">
    <location>
        <begin position="357"/>
        <end position="533"/>
    </location>
</feature>
<keyword evidence="8" id="KW-1185">Reference proteome</keyword>
<keyword evidence="2" id="KW-0808">Transferase</keyword>
<dbReference type="CDD" id="cd09274">
    <property type="entry name" value="RNase_HI_RT_Ty3"/>
    <property type="match status" value="1"/>
</dbReference>
<dbReference type="InterPro" id="IPR041577">
    <property type="entry name" value="RT_RNaseH_2"/>
</dbReference>